<evidence type="ECO:0000313" key="3">
    <source>
        <dbReference type="Proteomes" id="UP001153954"/>
    </source>
</evidence>
<organism evidence="2 3">
    <name type="scientific">Euphydryas editha</name>
    <name type="common">Edith's checkerspot</name>
    <dbReference type="NCBI Taxonomy" id="104508"/>
    <lineage>
        <taxon>Eukaryota</taxon>
        <taxon>Metazoa</taxon>
        <taxon>Ecdysozoa</taxon>
        <taxon>Arthropoda</taxon>
        <taxon>Hexapoda</taxon>
        <taxon>Insecta</taxon>
        <taxon>Pterygota</taxon>
        <taxon>Neoptera</taxon>
        <taxon>Endopterygota</taxon>
        <taxon>Lepidoptera</taxon>
        <taxon>Glossata</taxon>
        <taxon>Ditrysia</taxon>
        <taxon>Papilionoidea</taxon>
        <taxon>Nymphalidae</taxon>
        <taxon>Nymphalinae</taxon>
        <taxon>Euphydryas</taxon>
    </lineage>
</organism>
<dbReference type="Pfam" id="PF00078">
    <property type="entry name" value="RVT_1"/>
    <property type="match status" value="1"/>
</dbReference>
<dbReference type="PANTHER" id="PTHR47027:SF20">
    <property type="entry name" value="REVERSE TRANSCRIPTASE-LIKE PROTEIN WITH RNA-DIRECTED DNA POLYMERASE DOMAIN"/>
    <property type="match status" value="1"/>
</dbReference>
<name>A0AAU9UC49_EUPED</name>
<dbReference type="GO" id="GO:0071897">
    <property type="term" value="P:DNA biosynthetic process"/>
    <property type="evidence" value="ECO:0007669"/>
    <property type="project" value="UniProtKB-ARBA"/>
</dbReference>
<proteinExistence type="predicted"/>
<dbReference type="PROSITE" id="PS50878">
    <property type="entry name" value="RT_POL"/>
    <property type="match status" value="1"/>
</dbReference>
<sequence>MWHNSASVVRTVASDTDPFLITFGIQQGLALSPFLFNVVLDSVSAYIQDQPPWLMMYADDIVLVDENRLKLERRMNLWKVTREINGLKLYVAKIEYMAYENPNSSTIQIELEPAVKSEKYRFLGCVSHESSSIYHDIQPKSAPLGTNSGRSQL</sequence>
<dbReference type="AlphaFoldDB" id="A0AAU9UC49"/>
<protein>
    <recommendedName>
        <fullName evidence="1">Reverse transcriptase domain-containing protein</fullName>
    </recommendedName>
</protein>
<accession>A0AAU9UC49</accession>
<dbReference type="EMBL" id="CAKOGL010000017">
    <property type="protein sequence ID" value="CAH2096880.1"/>
    <property type="molecule type" value="Genomic_DNA"/>
</dbReference>
<keyword evidence="3" id="KW-1185">Reference proteome</keyword>
<gene>
    <name evidence="2" type="ORF">EEDITHA_LOCUS12166</name>
</gene>
<dbReference type="Proteomes" id="UP001153954">
    <property type="component" value="Unassembled WGS sequence"/>
</dbReference>
<reference evidence="2" key="1">
    <citation type="submission" date="2022-03" db="EMBL/GenBank/DDBJ databases">
        <authorList>
            <person name="Tunstrom K."/>
        </authorList>
    </citation>
    <scope>NUCLEOTIDE SEQUENCE</scope>
</reference>
<comment type="caution">
    <text evidence="2">The sequence shown here is derived from an EMBL/GenBank/DDBJ whole genome shotgun (WGS) entry which is preliminary data.</text>
</comment>
<evidence type="ECO:0000313" key="2">
    <source>
        <dbReference type="EMBL" id="CAH2096880.1"/>
    </source>
</evidence>
<dbReference type="SUPFAM" id="SSF56672">
    <property type="entry name" value="DNA/RNA polymerases"/>
    <property type="match status" value="1"/>
</dbReference>
<dbReference type="PANTHER" id="PTHR47027">
    <property type="entry name" value="REVERSE TRANSCRIPTASE DOMAIN-CONTAINING PROTEIN"/>
    <property type="match status" value="1"/>
</dbReference>
<evidence type="ECO:0000259" key="1">
    <source>
        <dbReference type="PROSITE" id="PS50878"/>
    </source>
</evidence>
<dbReference type="InterPro" id="IPR000477">
    <property type="entry name" value="RT_dom"/>
</dbReference>
<dbReference type="InterPro" id="IPR043502">
    <property type="entry name" value="DNA/RNA_pol_sf"/>
</dbReference>
<feature type="domain" description="Reverse transcriptase" evidence="1">
    <location>
        <begin position="1"/>
        <end position="127"/>
    </location>
</feature>